<dbReference type="GO" id="GO:0005524">
    <property type="term" value="F:ATP binding"/>
    <property type="evidence" value="ECO:0007669"/>
    <property type="project" value="UniProtKB-KW"/>
</dbReference>
<keyword evidence="2" id="KW-0067">ATP-binding</keyword>
<dbReference type="Pfam" id="PF05673">
    <property type="entry name" value="DUF815"/>
    <property type="match status" value="1"/>
</dbReference>
<dbReference type="EMBL" id="JAMPKX010000022">
    <property type="protein sequence ID" value="MEP0950181.1"/>
    <property type="molecule type" value="Genomic_DNA"/>
</dbReference>
<evidence type="ECO:0000313" key="2">
    <source>
        <dbReference type="EMBL" id="MEP0950181.1"/>
    </source>
</evidence>
<feature type="domain" description="AAA+ ATPase" evidence="1">
    <location>
        <begin position="229"/>
        <end position="347"/>
    </location>
</feature>
<name>A0ABV0KBN6_9CYAN</name>
<evidence type="ECO:0000259" key="1">
    <source>
        <dbReference type="SMART" id="SM00382"/>
    </source>
</evidence>
<dbReference type="InterPro" id="IPR027417">
    <property type="entry name" value="P-loop_NTPase"/>
</dbReference>
<dbReference type="SUPFAM" id="SSF52540">
    <property type="entry name" value="P-loop containing nucleoside triphosphate hydrolases"/>
    <property type="match status" value="1"/>
</dbReference>
<gene>
    <name evidence="2" type="ORF">NC992_25135</name>
</gene>
<accession>A0ABV0KBN6</accession>
<dbReference type="InterPro" id="IPR003593">
    <property type="entry name" value="AAA+_ATPase"/>
</dbReference>
<keyword evidence="2" id="KW-0547">Nucleotide-binding</keyword>
<dbReference type="SMART" id="SM00382">
    <property type="entry name" value="AAA"/>
    <property type="match status" value="1"/>
</dbReference>
<sequence>MRDRTPELATVQSKVQQYSQLIDGLLLYRSAFDPPVGAAFLALLTALESADAALSLRAYGAWFQALATSEASWSSYLLRQIAYAENPFTLQSQRTNFAQLPTALVEAARRDLSTLQSLHQLSGDTVAGWVQAIAQIPQAPVAWAIDETTPPPLMLPQDAPWADTVEFLASHYCRHGAGLLAQYRAFTWYQDQLCGIANPDSIRLGNLTAYDHPRQQLVQNTLALLKGYPALNVLLYGSRGVGKSSLVKALVNEYADQGLRLVEVAKADLQALPQIVGEVRSRPQKFIIFVDDLSFEDDDDTFKALKVVLEGSTTARPANVVVYATSNRRHLVREFFSDRPRPKDQDEVQSWDTMQEKLSFSDRFGLTLTFEPADQPTYLAIVYHLAQQANISLTQEDLTARALQWATRHNGRSGRTARQFIDWLTADLSLTERSP</sequence>
<dbReference type="Proteomes" id="UP001482513">
    <property type="component" value="Unassembled WGS sequence"/>
</dbReference>
<evidence type="ECO:0000313" key="3">
    <source>
        <dbReference type="Proteomes" id="UP001482513"/>
    </source>
</evidence>
<dbReference type="Gene3D" id="3.40.50.300">
    <property type="entry name" value="P-loop containing nucleotide triphosphate hydrolases"/>
    <property type="match status" value="1"/>
</dbReference>
<comment type="caution">
    <text evidence="2">The sequence shown here is derived from an EMBL/GenBank/DDBJ whole genome shotgun (WGS) entry which is preliminary data.</text>
</comment>
<protein>
    <submittedName>
        <fullName evidence="2">ATP-binding protein</fullName>
    </submittedName>
</protein>
<dbReference type="CDD" id="cd00009">
    <property type="entry name" value="AAA"/>
    <property type="match status" value="1"/>
</dbReference>
<dbReference type="InterPro" id="IPR008533">
    <property type="entry name" value="DUF815"/>
</dbReference>
<dbReference type="PANTHER" id="PTHR42935:SF1">
    <property type="entry name" value="SLR0930 PROTEIN"/>
    <property type="match status" value="1"/>
</dbReference>
<dbReference type="PANTHER" id="PTHR42935">
    <property type="entry name" value="SLR0930 PROTEIN"/>
    <property type="match status" value="1"/>
</dbReference>
<dbReference type="RefSeq" id="WP_190703168.1">
    <property type="nucleotide sequence ID" value="NZ_JAMPKX010000022.1"/>
</dbReference>
<organism evidence="2 3">
    <name type="scientific">Leptolyngbya subtilissima DQ-A4</name>
    <dbReference type="NCBI Taxonomy" id="2933933"/>
    <lineage>
        <taxon>Bacteria</taxon>
        <taxon>Bacillati</taxon>
        <taxon>Cyanobacteriota</taxon>
        <taxon>Cyanophyceae</taxon>
        <taxon>Leptolyngbyales</taxon>
        <taxon>Leptolyngbyaceae</taxon>
        <taxon>Leptolyngbya group</taxon>
        <taxon>Leptolyngbya</taxon>
    </lineage>
</organism>
<proteinExistence type="predicted"/>
<keyword evidence="3" id="KW-1185">Reference proteome</keyword>
<reference evidence="2 3" key="1">
    <citation type="submission" date="2022-04" db="EMBL/GenBank/DDBJ databases">
        <title>Positive selection, recombination, and allopatry shape intraspecific diversity of widespread and dominant cyanobacteria.</title>
        <authorList>
            <person name="Wei J."/>
            <person name="Shu W."/>
            <person name="Hu C."/>
        </authorList>
    </citation>
    <scope>NUCLEOTIDE SEQUENCE [LARGE SCALE GENOMIC DNA]</scope>
    <source>
        <strain evidence="2 3">DQ-A4</strain>
    </source>
</reference>